<keyword evidence="4" id="KW-0539">Nucleus</keyword>
<evidence type="ECO:0000313" key="8">
    <source>
        <dbReference type="Proteomes" id="UP000042958"/>
    </source>
</evidence>
<keyword evidence="1" id="KW-0805">Transcription regulation</keyword>
<organism evidence="7 8">
    <name type="scientific">Penicillium brasilianum</name>
    <dbReference type="NCBI Taxonomy" id="104259"/>
    <lineage>
        <taxon>Eukaryota</taxon>
        <taxon>Fungi</taxon>
        <taxon>Dikarya</taxon>
        <taxon>Ascomycota</taxon>
        <taxon>Pezizomycotina</taxon>
        <taxon>Eurotiomycetes</taxon>
        <taxon>Eurotiomycetidae</taxon>
        <taxon>Eurotiales</taxon>
        <taxon>Aspergillaceae</taxon>
        <taxon>Penicillium</taxon>
    </lineage>
</organism>
<reference evidence="8" key="1">
    <citation type="journal article" date="2015" name="Genome Announc.">
        <title>Draft genome sequence of the fungus Penicillium brasilianum MG11.</title>
        <authorList>
            <person name="Horn F."/>
            <person name="Linde J."/>
            <person name="Mattern D.J."/>
            <person name="Walther G."/>
            <person name="Guthke R."/>
            <person name="Brakhage A.A."/>
            <person name="Valiante V."/>
        </authorList>
    </citation>
    <scope>NUCLEOTIDE SEQUENCE [LARGE SCALE GENOMIC DNA]</scope>
    <source>
        <strain evidence="8">MG11</strain>
    </source>
</reference>
<dbReference type="PROSITE" id="PS50048">
    <property type="entry name" value="ZN2_CY6_FUNGAL_2"/>
    <property type="match status" value="1"/>
</dbReference>
<feature type="region of interest" description="Disordered" evidence="5">
    <location>
        <begin position="80"/>
        <end position="108"/>
    </location>
</feature>
<protein>
    <recommendedName>
        <fullName evidence="6">Zn(2)-C6 fungal-type domain-containing protein</fullName>
    </recommendedName>
</protein>
<feature type="domain" description="Zn(2)-C6 fungal-type" evidence="6">
    <location>
        <begin position="16"/>
        <end position="46"/>
    </location>
</feature>
<dbReference type="Gene3D" id="4.10.240.10">
    <property type="entry name" value="Zn(2)-C6 fungal-type DNA-binding domain"/>
    <property type="match status" value="1"/>
</dbReference>
<dbReference type="SMART" id="SM00066">
    <property type="entry name" value="GAL4"/>
    <property type="match status" value="1"/>
</dbReference>
<dbReference type="PANTHER" id="PTHR37534">
    <property type="entry name" value="TRANSCRIPTIONAL ACTIVATOR PROTEIN UGA3"/>
    <property type="match status" value="1"/>
</dbReference>
<evidence type="ECO:0000313" key="7">
    <source>
        <dbReference type="EMBL" id="CEJ57719.1"/>
    </source>
</evidence>
<dbReference type="GO" id="GO:0000981">
    <property type="term" value="F:DNA-binding transcription factor activity, RNA polymerase II-specific"/>
    <property type="evidence" value="ECO:0007669"/>
    <property type="project" value="InterPro"/>
</dbReference>
<accession>A0A0F7TM26</accession>
<dbReference type="InterPro" id="IPR036864">
    <property type="entry name" value="Zn2-C6_fun-type_DNA-bd_sf"/>
</dbReference>
<gene>
    <name evidence="7" type="ORF">PMG11_06402</name>
</gene>
<dbReference type="PROSITE" id="PS00463">
    <property type="entry name" value="ZN2_CY6_FUNGAL_1"/>
    <property type="match status" value="1"/>
</dbReference>
<dbReference type="GO" id="GO:0005634">
    <property type="term" value="C:nucleus"/>
    <property type="evidence" value="ECO:0007669"/>
    <property type="project" value="TreeGrafter"/>
</dbReference>
<dbReference type="GO" id="GO:0000976">
    <property type="term" value="F:transcription cis-regulatory region binding"/>
    <property type="evidence" value="ECO:0007669"/>
    <property type="project" value="TreeGrafter"/>
</dbReference>
<evidence type="ECO:0000256" key="3">
    <source>
        <dbReference type="ARBA" id="ARBA00023163"/>
    </source>
</evidence>
<keyword evidence="2" id="KW-0238">DNA-binding</keyword>
<sequence>MPRKPTPAGKQRVRTGCLTCRKRRRKCDEQKPRCANCEVKGLACKYGADLAFVPPRSGDTGVGARQVYGTITFVDDSPAARAAAKERSQPPGDSASELRASSYAKSEISNPGDTTVYYDLPETRTAFNLDNILTQPGRVELNQRPSLFQHAPTSLNQTHRPFTQGTPHSYRGEVSSRTTTLSSINHETDLLRHFRYNISPWIDVGDPDCALGIQVLLLSRTNRPLQAATLALSASQRPLVAAPSHIEDFDSSNRFRGEAEDSLDLEPGLVGHAGRALLLVQDLLPLGPQLWRNILLPQLQSQGDLLHPAALEEELGEGIFWLHFRLDLAASILTSKQPIIPFQSYINRDGSPIQTPRPLRPRSINQVYKHSLCLLGHCLSLIYGGGPDVSLPQAATPSDFAAFPALQQSHFLSQWTFLWSDCQKWYNERPVDTQQIVDVRGGEADKIDPNHVSALPILIYTTPMALVANAVYHITSLLLLGHKPRLLKSLPGPRCFTSHIWHAQSIAGIAASNESPEQWDPVLVSSLLLIARDMTHQSQQAVLMGIFHKITATTGINLDGETEALQAGWKLARFDEDSDEMDM</sequence>
<dbReference type="Pfam" id="PF00172">
    <property type="entry name" value="Zn_clus"/>
    <property type="match status" value="1"/>
</dbReference>
<evidence type="ECO:0000256" key="4">
    <source>
        <dbReference type="ARBA" id="ARBA00023242"/>
    </source>
</evidence>
<dbReference type="PANTHER" id="PTHR37534:SF4">
    <property type="entry name" value="ZN(II)2CYS6 TRANSCRIPTION FACTOR (EUROFUNG)"/>
    <property type="match status" value="1"/>
</dbReference>
<dbReference type="AlphaFoldDB" id="A0A0F7TM26"/>
<dbReference type="CDD" id="cd00067">
    <property type="entry name" value="GAL4"/>
    <property type="match status" value="1"/>
</dbReference>
<keyword evidence="8" id="KW-1185">Reference proteome</keyword>
<dbReference type="OrthoDB" id="5419315at2759"/>
<dbReference type="Proteomes" id="UP000042958">
    <property type="component" value="Unassembled WGS sequence"/>
</dbReference>
<keyword evidence="3" id="KW-0804">Transcription</keyword>
<dbReference type="InterPro" id="IPR001138">
    <property type="entry name" value="Zn2Cys6_DnaBD"/>
</dbReference>
<evidence type="ECO:0000256" key="5">
    <source>
        <dbReference type="SAM" id="MobiDB-lite"/>
    </source>
</evidence>
<dbReference type="GO" id="GO:0045944">
    <property type="term" value="P:positive regulation of transcription by RNA polymerase II"/>
    <property type="evidence" value="ECO:0007669"/>
    <property type="project" value="TreeGrafter"/>
</dbReference>
<proteinExistence type="predicted"/>
<dbReference type="GO" id="GO:0008270">
    <property type="term" value="F:zinc ion binding"/>
    <property type="evidence" value="ECO:0007669"/>
    <property type="project" value="InterPro"/>
</dbReference>
<dbReference type="SUPFAM" id="SSF57701">
    <property type="entry name" value="Zn2/Cys6 DNA-binding domain"/>
    <property type="match status" value="1"/>
</dbReference>
<name>A0A0F7TM26_PENBI</name>
<dbReference type="STRING" id="104259.A0A0F7TM26"/>
<evidence type="ECO:0000256" key="2">
    <source>
        <dbReference type="ARBA" id="ARBA00023125"/>
    </source>
</evidence>
<evidence type="ECO:0000259" key="6">
    <source>
        <dbReference type="PROSITE" id="PS50048"/>
    </source>
</evidence>
<dbReference type="EMBL" id="CDHK01000005">
    <property type="protein sequence ID" value="CEJ57719.1"/>
    <property type="molecule type" value="Genomic_DNA"/>
</dbReference>
<evidence type="ECO:0000256" key="1">
    <source>
        <dbReference type="ARBA" id="ARBA00023015"/>
    </source>
</evidence>